<protein>
    <submittedName>
        <fullName evidence="2">Uncharacterized protein</fullName>
    </submittedName>
</protein>
<keyword evidence="3" id="KW-1185">Reference proteome</keyword>
<dbReference type="Proteomes" id="UP000543030">
    <property type="component" value="Unassembled WGS sequence"/>
</dbReference>
<dbReference type="RefSeq" id="WP_184098897.1">
    <property type="nucleotide sequence ID" value="NZ_JACHHN010000002.1"/>
</dbReference>
<accession>A0A840RBF1</accession>
<sequence>MSNVNQTNYANGEEISNPSVDGGLDPFLVLEHQASLHDAGIAAQYAVATGEPEPLPADPAAEFGIVLTMARAVLAPLYPSLSKVYTDDVIANLSRAAAPVMGKYGFTSNGFLEKFGPEITLAVVAVPVALETVKAIRHDTAERKAAQEREAANEEAAKAVANGEGA</sequence>
<reference evidence="2 3" key="1">
    <citation type="submission" date="2020-08" db="EMBL/GenBank/DDBJ databases">
        <title>Genomic Encyclopedia of Type Strains, Phase IV (KMG-IV): sequencing the most valuable type-strain genomes for metagenomic binning, comparative biology and taxonomic classification.</title>
        <authorList>
            <person name="Goeker M."/>
        </authorList>
    </citation>
    <scope>NUCLEOTIDE SEQUENCE [LARGE SCALE GENOMIC DNA]</scope>
    <source>
        <strain evidence="2 3">DSM 18233</strain>
    </source>
</reference>
<dbReference type="EMBL" id="JACHHN010000002">
    <property type="protein sequence ID" value="MBB5190675.1"/>
    <property type="molecule type" value="Genomic_DNA"/>
</dbReference>
<gene>
    <name evidence="2" type="ORF">HNQ50_001397</name>
</gene>
<evidence type="ECO:0000313" key="2">
    <source>
        <dbReference type="EMBL" id="MBB5190675.1"/>
    </source>
</evidence>
<proteinExistence type="predicted"/>
<evidence type="ECO:0000256" key="1">
    <source>
        <dbReference type="SAM" id="MobiDB-lite"/>
    </source>
</evidence>
<name>A0A840RBF1_9NEIS</name>
<organism evidence="2 3">
    <name type="scientific">Silvimonas terrae</name>
    <dbReference type="NCBI Taxonomy" id="300266"/>
    <lineage>
        <taxon>Bacteria</taxon>
        <taxon>Pseudomonadati</taxon>
        <taxon>Pseudomonadota</taxon>
        <taxon>Betaproteobacteria</taxon>
        <taxon>Neisseriales</taxon>
        <taxon>Chitinibacteraceae</taxon>
        <taxon>Silvimonas</taxon>
    </lineage>
</organism>
<comment type="caution">
    <text evidence="2">The sequence shown here is derived from an EMBL/GenBank/DDBJ whole genome shotgun (WGS) entry which is preliminary data.</text>
</comment>
<feature type="compositionally biased region" description="Basic and acidic residues" evidence="1">
    <location>
        <begin position="144"/>
        <end position="157"/>
    </location>
</feature>
<dbReference type="AlphaFoldDB" id="A0A840RBF1"/>
<feature type="region of interest" description="Disordered" evidence="1">
    <location>
        <begin position="144"/>
        <end position="166"/>
    </location>
</feature>
<evidence type="ECO:0000313" key="3">
    <source>
        <dbReference type="Proteomes" id="UP000543030"/>
    </source>
</evidence>